<dbReference type="EMBL" id="QEFC01001176">
    <property type="protein sequence ID" value="KAE9459311.1"/>
    <property type="molecule type" value="Genomic_DNA"/>
</dbReference>
<comment type="caution">
    <text evidence="1">The sequence shown here is derived from an EMBL/GenBank/DDBJ whole genome shotgun (WGS) entry which is preliminary data.</text>
</comment>
<dbReference type="AlphaFoldDB" id="A0A6A4LSF4"/>
<proteinExistence type="predicted"/>
<dbReference type="OrthoDB" id="997162at2759"/>
<reference evidence="1 2" key="1">
    <citation type="journal article" date="2019" name="Genome Biol. Evol.">
        <title>The Rhododendron genome and chromosomal organization provide insight into shared whole-genome duplications across the heath family (Ericaceae).</title>
        <authorList>
            <person name="Soza V.L."/>
            <person name="Lindsley D."/>
            <person name="Waalkes A."/>
            <person name="Ramage E."/>
            <person name="Patwardhan R.P."/>
            <person name="Burton J.N."/>
            <person name="Adey A."/>
            <person name="Kumar A."/>
            <person name="Qiu R."/>
            <person name="Shendure J."/>
            <person name="Hall B."/>
        </authorList>
    </citation>
    <scope>NUCLEOTIDE SEQUENCE [LARGE SCALE GENOMIC DNA]</scope>
    <source>
        <strain evidence="1">RSF 1966-606</strain>
    </source>
</reference>
<keyword evidence="2" id="KW-1185">Reference proteome</keyword>
<sequence length="237" mass="26901">MMAMLEGGGFCWLKNWFLKVDKWSPKVKVETFREVWLSCFGVPLNLWNTGTFFNIGKCWGESTMVDDETSRGSFFSVGKVKILTNKFEAINQVINLENNGKFYPARVIEEQVVVIDCKKVSCKNRVCDSRWLVEGSESNTEKINDAMEIVAKKGDQDQISKHDWLASVSVEKNNQNLKEDGILAETSPVKSLSITSPLRASQEEGINLLVDLNQKEGNWHSFEEAKHKELRFQTSPG</sequence>
<dbReference type="Proteomes" id="UP000428333">
    <property type="component" value="Linkage Group LG05"/>
</dbReference>
<dbReference type="PANTHER" id="PTHR34427:SF5">
    <property type="entry name" value="DUF4283 DOMAIN-CONTAINING PROTEIN"/>
    <property type="match status" value="1"/>
</dbReference>
<organism evidence="1 2">
    <name type="scientific">Rhododendron williamsianum</name>
    <dbReference type="NCBI Taxonomy" id="262921"/>
    <lineage>
        <taxon>Eukaryota</taxon>
        <taxon>Viridiplantae</taxon>
        <taxon>Streptophyta</taxon>
        <taxon>Embryophyta</taxon>
        <taxon>Tracheophyta</taxon>
        <taxon>Spermatophyta</taxon>
        <taxon>Magnoliopsida</taxon>
        <taxon>eudicotyledons</taxon>
        <taxon>Gunneridae</taxon>
        <taxon>Pentapetalae</taxon>
        <taxon>asterids</taxon>
        <taxon>Ericales</taxon>
        <taxon>Ericaceae</taxon>
        <taxon>Ericoideae</taxon>
        <taxon>Rhodoreae</taxon>
        <taxon>Rhododendron</taxon>
    </lineage>
</organism>
<evidence type="ECO:0000313" key="1">
    <source>
        <dbReference type="EMBL" id="KAE9459311.1"/>
    </source>
</evidence>
<name>A0A6A4LSF4_9ERIC</name>
<gene>
    <name evidence="1" type="ORF">C3L33_08797</name>
</gene>
<dbReference type="PANTHER" id="PTHR34427">
    <property type="entry name" value="DUF4283 DOMAIN PROTEIN"/>
    <property type="match status" value="1"/>
</dbReference>
<evidence type="ECO:0000313" key="2">
    <source>
        <dbReference type="Proteomes" id="UP000428333"/>
    </source>
</evidence>
<accession>A0A6A4LSF4</accession>
<protein>
    <submittedName>
        <fullName evidence="1">Uncharacterized protein</fullName>
    </submittedName>
</protein>
<feature type="non-terminal residue" evidence="1">
    <location>
        <position position="1"/>
    </location>
</feature>